<dbReference type="InterPro" id="IPR020845">
    <property type="entry name" value="AMP-binding_CS"/>
</dbReference>
<reference evidence="4 5" key="1">
    <citation type="submission" date="2024-10" db="EMBL/GenBank/DDBJ databases">
        <title>Updated reference genomes for cyclostephanoid diatoms.</title>
        <authorList>
            <person name="Roberts W.R."/>
            <person name="Alverson A.J."/>
        </authorList>
    </citation>
    <scope>NUCLEOTIDE SEQUENCE [LARGE SCALE GENOMIC DNA]</scope>
    <source>
        <strain evidence="4 5">AJA276-08</strain>
    </source>
</reference>
<dbReference type="Pfam" id="PF23562">
    <property type="entry name" value="AMP-binding_C_3"/>
    <property type="match status" value="1"/>
</dbReference>
<sequence>MPFMFSALPCTSLSLSKESPITREYLPNTRYKGMTALTSAMRLARALPRRGLLLRDDRLLRTATAANDARRGTRVATFRTTTTTRRDGRAAANSDIDDIDDIDDGRYLPFDTLHELVRNATSAYEANPLFGTYVDVDVDDHDRESTKTTTSNVTTTTKAGGGRFEWTTYGEFGRDVALARSVLRDQLGVAPYSKVGIISNNRREWAIIASATYSLSAALVPMYEMQPPNDWGHILVDSGCEVLFCSTEDVYRRARGGTMPCAPGVREAMCLDAPADAAHSFRGAMARAASERGTTTLEDGDCDDGNTAMLAGPSPDDLANLIYTSGTTGKPKGVELIHSNQVSNIKGCRDMGMSPYDFPMSGDRSLAFLPWAHSYGQTCELWCLMSQGASMGICRGVPHILEDLRIVEPTLLYAVPALYKRVHDGVINGMNDARPVRRALVRSALRLGRADAARRNGLVRDDGTPFPRLGPVERLAHAALDAIVLSKIRALFGGRLRAGFVAGAACPREIIDFMDAVGIPICEGYGLTETSPVVAFNNLSRRKAGSVGQVVSGVTVWIVDSEGNPLGHGEEGEICCSGPNVMKGYHNNPEATDEVITLAPDGKSRLFHTGDLGKLGSDGFISVTGRIKEQYKLENGKYVCPTPIEEALGMSRFISQVVVCGANRPYNVALVVPDWVAIRSELGMPANTPEEDLVNSDRVKGLIGAEIKLNCYGIKKFEVPAAFAFVAPFTASNNMVTPKMSIRRHIVVKSYEDVISDLYERRINNSGYLPSEEKLKVA</sequence>
<keyword evidence="1" id="KW-0547">Nucleotide-binding</keyword>
<organism evidence="4 5">
    <name type="scientific">Stephanodiscus triporus</name>
    <dbReference type="NCBI Taxonomy" id="2934178"/>
    <lineage>
        <taxon>Eukaryota</taxon>
        <taxon>Sar</taxon>
        <taxon>Stramenopiles</taxon>
        <taxon>Ochrophyta</taxon>
        <taxon>Bacillariophyta</taxon>
        <taxon>Coscinodiscophyceae</taxon>
        <taxon>Thalassiosirophycidae</taxon>
        <taxon>Stephanodiscales</taxon>
        <taxon>Stephanodiscaceae</taxon>
        <taxon>Stephanodiscus</taxon>
    </lineage>
</organism>
<dbReference type="PANTHER" id="PTHR43272:SF33">
    <property type="entry name" value="AMP-BINDING DOMAIN-CONTAINING PROTEIN-RELATED"/>
    <property type="match status" value="1"/>
</dbReference>
<dbReference type="EMBL" id="JALLAZ020001526">
    <property type="protein sequence ID" value="KAL3773513.1"/>
    <property type="molecule type" value="Genomic_DNA"/>
</dbReference>
<dbReference type="PANTHER" id="PTHR43272">
    <property type="entry name" value="LONG-CHAIN-FATTY-ACID--COA LIGASE"/>
    <property type="match status" value="1"/>
</dbReference>
<dbReference type="GO" id="GO:0005524">
    <property type="term" value="F:ATP binding"/>
    <property type="evidence" value="ECO:0007669"/>
    <property type="project" value="UniProtKB-KW"/>
</dbReference>
<protein>
    <recommendedName>
        <fullName evidence="3">AMP-dependent synthetase/ligase domain-containing protein</fullName>
    </recommendedName>
</protein>
<evidence type="ECO:0000313" key="5">
    <source>
        <dbReference type="Proteomes" id="UP001530315"/>
    </source>
</evidence>
<gene>
    <name evidence="4" type="ORF">ACHAW5_000999</name>
</gene>
<dbReference type="InterPro" id="IPR042099">
    <property type="entry name" value="ANL_N_sf"/>
</dbReference>
<dbReference type="Proteomes" id="UP001530315">
    <property type="component" value="Unassembled WGS sequence"/>
</dbReference>
<keyword evidence="5" id="KW-1185">Reference proteome</keyword>
<feature type="domain" description="AMP-dependent synthetase/ligase" evidence="3">
    <location>
        <begin position="162"/>
        <end position="586"/>
    </location>
</feature>
<proteinExistence type="predicted"/>
<evidence type="ECO:0000256" key="2">
    <source>
        <dbReference type="ARBA" id="ARBA00022840"/>
    </source>
</evidence>
<accession>A0ABD3NDM3</accession>
<keyword evidence="2" id="KW-0067">ATP-binding</keyword>
<dbReference type="AlphaFoldDB" id="A0ABD3NDM3"/>
<comment type="caution">
    <text evidence="4">The sequence shown here is derived from an EMBL/GenBank/DDBJ whole genome shotgun (WGS) entry which is preliminary data.</text>
</comment>
<dbReference type="PROSITE" id="PS00455">
    <property type="entry name" value="AMP_BINDING"/>
    <property type="match status" value="1"/>
</dbReference>
<dbReference type="Gene3D" id="3.40.50.12780">
    <property type="entry name" value="N-terminal domain of ligase-like"/>
    <property type="match status" value="1"/>
</dbReference>
<evidence type="ECO:0000259" key="3">
    <source>
        <dbReference type="Pfam" id="PF00501"/>
    </source>
</evidence>
<evidence type="ECO:0000313" key="4">
    <source>
        <dbReference type="EMBL" id="KAL3773513.1"/>
    </source>
</evidence>
<evidence type="ECO:0000256" key="1">
    <source>
        <dbReference type="ARBA" id="ARBA00022741"/>
    </source>
</evidence>
<name>A0ABD3NDM3_9STRA</name>
<dbReference type="SUPFAM" id="SSF56801">
    <property type="entry name" value="Acetyl-CoA synthetase-like"/>
    <property type="match status" value="1"/>
</dbReference>
<dbReference type="InterPro" id="IPR000873">
    <property type="entry name" value="AMP-dep_synth/lig_dom"/>
</dbReference>
<dbReference type="Pfam" id="PF00501">
    <property type="entry name" value="AMP-binding"/>
    <property type="match status" value="1"/>
</dbReference>